<feature type="domain" description="ABC transporter" evidence="18">
    <location>
        <begin position="1260"/>
        <end position="1494"/>
    </location>
</feature>
<keyword evidence="10 17" id="KW-0472">Membrane</keyword>
<reference evidence="20" key="1">
    <citation type="journal article" date="2021" name="bioRxiv">
        <title>Whole Genome Assembly and Annotation of Northern Wild Rice, Zizania palustris L., Supports a Whole Genome Duplication in the Zizania Genus.</title>
        <authorList>
            <person name="Haas M."/>
            <person name="Kono T."/>
            <person name="Macchietto M."/>
            <person name="Millas R."/>
            <person name="McGilp L."/>
            <person name="Shao M."/>
            <person name="Duquette J."/>
            <person name="Hirsch C.N."/>
            <person name="Kimball J."/>
        </authorList>
    </citation>
    <scope>NUCLEOTIDE SEQUENCE</scope>
    <source>
        <tissue evidence="20">Fresh leaf tissue</tissue>
    </source>
</reference>
<dbReference type="PROSITE" id="PS50893">
    <property type="entry name" value="ABC_TRANSPORTER_2"/>
    <property type="match status" value="2"/>
</dbReference>
<protein>
    <recommendedName>
        <fullName evidence="12">ABC transporter C family member 13</fullName>
    </recommendedName>
    <alternativeName>
        <fullName evidence="14">Multidrug resistance-associated protein 13</fullName>
    </alternativeName>
    <alternativeName>
        <fullName evidence="15">OsMRP5</fullName>
    </alternativeName>
    <alternativeName>
        <fullName evidence="13">Protein LOW PHYTIC ACID 2</fullName>
    </alternativeName>
</protein>
<dbReference type="CDD" id="cd03244">
    <property type="entry name" value="ABCC_MRP_domain2"/>
    <property type="match status" value="1"/>
</dbReference>
<evidence type="ECO:0000256" key="14">
    <source>
        <dbReference type="ARBA" id="ARBA00079144"/>
    </source>
</evidence>
<feature type="transmembrane region" description="Helical" evidence="17">
    <location>
        <begin position="1171"/>
        <end position="1187"/>
    </location>
</feature>
<comment type="caution">
    <text evidence="20">The sequence shown here is derived from an EMBL/GenBank/DDBJ whole genome shotgun (WGS) entry which is preliminary data.</text>
</comment>
<feature type="compositionally biased region" description="Basic and acidic residues" evidence="16">
    <location>
        <begin position="884"/>
        <end position="894"/>
    </location>
</feature>
<dbReference type="PANTHER" id="PTHR24223:SF189">
    <property type="entry name" value="ABC TRANSPORTER C FAMILY MEMBER 5"/>
    <property type="match status" value="1"/>
</dbReference>
<keyword evidence="3" id="KW-0813">Transport</keyword>
<dbReference type="FunFam" id="3.40.50.300:FF:000169">
    <property type="entry name" value="ABC transporter C family member 3"/>
    <property type="match status" value="1"/>
</dbReference>
<dbReference type="SMART" id="SM00382">
    <property type="entry name" value="AAA"/>
    <property type="match status" value="2"/>
</dbReference>
<dbReference type="InterPro" id="IPR003439">
    <property type="entry name" value="ABC_transporter-like_ATP-bd"/>
</dbReference>
<dbReference type="EMBL" id="JAAALK010000283">
    <property type="protein sequence ID" value="KAG8073414.1"/>
    <property type="molecule type" value="Genomic_DNA"/>
</dbReference>
<dbReference type="InterPro" id="IPR017871">
    <property type="entry name" value="ABC_transporter-like_CS"/>
</dbReference>
<keyword evidence="6" id="KW-0547">Nucleotide-binding</keyword>
<dbReference type="Proteomes" id="UP000729402">
    <property type="component" value="Unassembled WGS sequence"/>
</dbReference>
<evidence type="ECO:0000259" key="19">
    <source>
        <dbReference type="PROSITE" id="PS50929"/>
    </source>
</evidence>
<evidence type="ECO:0000256" key="12">
    <source>
        <dbReference type="ARBA" id="ARBA00068520"/>
    </source>
</evidence>
<feature type="transmembrane region" description="Helical" evidence="17">
    <location>
        <begin position="1079"/>
        <end position="1100"/>
    </location>
</feature>
<dbReference type="GO" id="GO:0140359">
    <property type="term" value="F:ABC-type transporter activity"/>
    <property type="evidence" value="ECO:0007669"/>
    <property type="project" value="InterPro"/>
</dbReference>
<feature type="transmembrane region" description="Helical" evidence="17">
    <location>
        <begin position="940"/>
        <end position="962"/>
    </location>
</feature>
<feature type="region of interest" description="Disordered" evidence="16">
    <location>
        <begin position="884"/>
        <end position="916"/>
    </location>
</feature>
<dbReference type="Pfam" id="PF00005">
    <property type="entry name" value="ABC_tran"/>
    <property type="match status" value="2"/>
</dbReference>
<feature type="transmembrane region" description="Helical" evidence="17">
    <location>
        <begin position="12"/>
        <end position="31"/>
    </location>
</feature>
<keyword evidence="9 17" id="KW-1133">Transmembrane helix</keyword>
<feature type="domain" description="ABC transmembrane type-1" evidence="19">
    <location>
        <begin position="314"/>
        <end position="589"/>
    </location>
</feature>
<comment type="function">
    <text evidence="11">ABC transporter that may affect phytic acid transport and compartmentalization. May function directly or indirectly in removing phytic acid from the cytosol or in vesicle trafficking. Required for phytic acid accumulation in developing seeds. Phytic acid is the primary storage form of phosphorus in cereal grains and other plant seeds.</text>
</comment>
<keyword evidence="7" id="KW-0067">ATP-binding</keyword>
<dbReference type="CDD" id="cd18579">
    <property type="entry name" value="ABC_6TM_ABCC_D1"/>
    <property type="match status" value="1"/>
</dbReference>
<evidence type="ECO:0000313" key="20">
    <source>
        <dbReference type="EMBL" id="KAG8073414.1"/>
    </source>
</evidence>
<name>A0A8J5W3L0_ZIZPA</name>
<dbReference type="InterPro" id="IPR044746">
    <property type="entry name" value="ABCC_6TM_D1"/>
</dbReference>
<evidence type="ECO:0000256" key="11">
    <source>
        <dbReference type="ARBA" id="ARBA00057614"/>
    </source>
</evidence>
<comment type="similarity">
    <text evidence="2">Belongs to the ABC transporter superfamily. ABCC family. Conjugate transporter (TC 3.A.1.208) subfamily.</text>
</comment>
<evidence type="ECO:0000256" key="16">
    <source>
        <dbReference type="SAM" id="MobiDB-lite"/>
    </source>
</evidence>
<keyword evidence="5" id="KW-0677">Repeat</keyword>
<dbReference type="GO" id="GO:0016020">
    <property type="term" value="C:membrane"/>
    <property type="evidence" value="ECO:0007669"/>
    <property type="project" value="UniProtKB-SubCell"/>
</dbReference>
<evidence type="ECO:0000256" key="5">
    <source>
        <dbReference type="ARBA" id="ARBA00022737"/>
    </source>
</evidence>
<dbReference type="InterPro" id="IPR044726">
    <property type="entry name" value="ABCC_6TM_D2"/>
</dbReference>
<feature type="transmembrane region" description="Helical" evidence="17">
    <location>
        <begin position="420"/>
        <end position="441"/>
    </location>
</feature>
<feature type="domain" description="ABC transmembrane type-1" evidence="19">
    <location>
        <begin position="943"/>
        <end position="1213"/>
    </location>
</feature>
<keyword evidence="8" id="KW-1278">Translocase</keyword>
<feature type="transmembrane region" description="Helical" evidence="17">
    <location>
        <begin position="1053"/>
        <end position="1073"/>
    </location>
</feature>
<evidence type="ECO:0000256" key="13">
    <source>
        <dbReference type="ARBA" id="ARBA00075361"/>
    </source>
</evidence>
<evidence type="ECO:0000256" key="1">
    <source>
        <dbReference type="ARBA" id="ARBA00004141"/>
    </source>
</evidence>
<feature type="transmembrane region" description="Helical" evidence="17">
    <location>
        <begin position="132"/>
        <end position="152"/>
    </location>
</feature>
<feature type="transmembrane region" description="Helical" evidence="17">
    <location>
        <begin position="524"/>
        <end position="546"/>
    </location>
</feature>
<dbReference type="InterPro" id="IPR011527">
    <property type="entry name" value="ABC1_TM_dom"/>
</dbReference>
<dbReference type="FunFam" id="1.20.1560.10:FF:000002">
    <property type="entry name" value="ABC transporter C family member 5"/>
    <property type="match status" value="1"/>
</dbReference>
<feature type="transmembrane region" description="Helical" evidence="17">
    <location>
        <begin position="172"/>
        <end position="191"/>
    </location>
</feature>
<evidence type="ECO:0000256" key="4">
    <source>
        <dbReference type="ARBA" id="ARBA00022692"/>
    </source>
</evidence>
<dbReference type="Pfam" id="PF00664">
    <property type="entry name" value="ABC_membrane"/>
    <property type="match status" value="2"/>
</dbReference>
<evidence type="ECO:0000256" key="15">
    <source>
        <dbReference type="ARBA" id="ARBA00082971"/>
    </source>
</evidence>
<dbReference type="OrthoDB" id="6500128at2759"/>
<accession>A0A8J5W3L0</accession>
<keyword evidence="21" id="KW-1185">Reference proteome</keyword>
<evidence type="ECO:0000256" key="7">
    <source>
        <dbReference type="ARBA" id="ARBA00022840"/>
    </source>
</evidence>
<sequence length="1503" mass="165876">MPLFRNLPLPEAAAAAAHAALLAVALLLLLLRGARALVSRCASCLKAPRRNAAAADRALAGAGAGVGAWYRAALACCAYALLAQVAALSYEVAVAGSHVAVEALLLPAVQALAWTTLLALAQQVRSVGWDRFPVLVRVWWVVSFALCVGIAYDDSRRLMSDDEASAVDYAHMVANFASAPALGFLCLVGVMGSTGVELEFTDDSDAHEPLLLGGQLRDADEEPGCLRVTPYGDAGVVSLATLSWLSPLLSVGAQRPLELTDIPLMTHKDRAKSCYKAMSSQYERQRVECPGSEPSLAWAILKSFWREAAINGSFAAVNTVVSYVGPYLISYFVDYLSGKIVFNHEGYILASVFFAAKLLETLTARQWYLGVDVMGIHVKSGLTAMVYRKGLRLSNSSRQSHTSGEIVNYMAVDVQRVGDYAWYFHDIWMLPLQIILALAILYKNVGIAMVSTLVATALSIAASVPVAKLQEHYQDKLMTSKDERMRKTAECLKNFRILKLQAWEDRYRLKLEEMRNVECKWLRYALYSQAAVTFVFWSSPIFVAVITFGTCILLGGELTAGGVLSALATFRILQEPLRNFPDLISMIAQTRVSLDRLSHFLQQEELPDDATITVPQASTDKAIDINDAAFSWNPSSPTLTLSGIHLSVVRGMRVAVCGVIGSGKSSLLSSILGEIPKLCGQVKVSGSAAYVPQTAWIQSGNIEENILFGSPMDKQRYKRVLEACSLKKDLQLLQYGDQTIIGDRGINLSGGQKQRVQLARALYQDADIYLLDDPFSAVDAHTGSELFREYILTALASKTVIYVTHQIEFLPAADLILVLKDGHITQAGKYDDLLQAGTDFNALVCAHKEAIETMEIFEDSEEDIVSSVPNKRLTPSISNIDNLKNKISENEKPSSTRGIKEKKKPEERKKRSVQEEERERGRVSLNVYLSYMGEAYKGTLIPLIILAQTMFQVLQIASNWWMAWANPQTEGDAPKTNSVVLLVVYMSLAFGSSLFVFVRSLLVATFGLATAQKLFVKMLRCVFRAPMSFFDTTPSGRILNRVSVDQSVVDLDIAFRLGGFASTTIQLLGIVAVMSKVTWQVLILIVPMAVACMWMQRYYIASSRELTRILSVQKSPVIHLFSESIAGAATIRGFGQEKRFMKRNLYLLDCFARPLFSSLAAIEWLCLRMELLSTFVFAFCMAILVSFPPGTIEPSMAGLAVTYGLNLNARMSRWILSFCKLENRIISVERIYQYCKLPSEAPLLIENCRPPSSWPENGKIELVDLKVRYKDDLPLVLHGISCMFPGGKKIGIVGRTGSGKSTLIQALFRLIEPTGGKIIIDDIDISGIGLHDLRSRLSIIPQDPTLFEGTVRMNLDPLEECTDQEIWEALEKCQLGEVIRSKEEKLDSPVLENGDNWSVGQRQLIALGRALLKQAKILVLDEATASVDTATDNLIQKIIRSEFKDCTVCTIAHRIPTVIDSDLVLVLSDGKITEFDTPQRLLEDKSSMFMQLVSEYSTRSSCI</sequence>
<keyword evidence="4 17" id="KW-0812">Transmembrane</keyword>
<evidence type="ECO:0000256" key="8">
    <source>
        <dbReference type="ARBA" id="ARBA00022967"/>
    </source>
</evidence>
<proteinExistence type="inferred from homology"/>
<evidence type="ECO:0000256" key="17">
    <source>
        <dbReference type="SAM" id="Phobius"/>
    </source>
</evidence>
<dbReference type="FunFam" id="3.40.50.300:FF:000508">
    <property type="entry name" value="ABC transporter C family member 5"/>
    <property type="match status" value="1"/>
</dbReference>
<evidence type="ECO:0000259" key="18">
    <source>
        <dbReference type="PROSITE" id="PS50893"/>
    </source>
</evidence>
<gene>
    <name evidence="20" type="ORF">GUJ93_ZPchr0006g43151</name>
</gene>
<feature type="transmembrane region" description="Helical" evidence="17">
    <location>
        <begin position="68"/>
        <end position="87"/>
    </location>
</feature>
<dbReference type="InterPro" id="IPR050173">
    <property type="entry name" value="ABC_transporter_C-like"/>
</dbReference>
<feature type="compositionally biased region" description="Basic and acidic residues" evidence="16">
    <location>
        <begin position="903"/>
        <end position="916"/>
    </location>
</feature>
<dbReference type="PANTHER" id="PTHR24223">
    <property type="entry name" value="ATP-BINDING CASSETTE SUB-FAMILY C"/>
    <property type="match status" value="1"/>
</dbReference>
<dbReference type="CDD" id="cd03250">
    <property type="entry name" value="ABCC_MRP_domain1"/>
    <property type="match status" value="1"/>
</dbReference>
<evidence type="ECO:0000256" key="3">
    <source>
        <dbReference type="ARBA" id="ARBA00022448"/>
    </source>
</evidence>
<dbReference type="CDD" id="cd18580">
    <property type="entry name" value="ABC_6TM_ABCC_D2"/>
    <property type="match status" value="1"/>
</dbReference>
<reference evidence="20" key="2">
    <citation type="submission" date="2021-02" db="EMBL/GenBank/DDBJ databases">
        <authorList>
            <person name="Kimball J.A."/>
            <person name="Haas M.W."/>
            <person name="Macchietto M."/>
            <person name="Kono T."/>
            <person name="Duquette J."/>
            <person name="Shao M."/>
        </authorList>
    </citation>
    <scope>NUCLEOTIDE SEQUENCE</scope>
    <source>
        <tissue evidence="20">Fresh leaf tissue</tissue>
    </source>
</reference>
<dbReference type="FunFam" id="1.20.1560.10:FF:000003">
    <property type="entry name" value="ABC transporter C family member 10"/>
    <property type="match status" value="1"/>
</dbReference>
<dbReference type="GO" id="GO:0005524">
    <property type="term" value="F:ATP binding"/>
    <property type="evidence" value="ECO:0007669"/>
    <property type="project" value="UniProtKB-KW"/>
</dbReference>
<dbReference type="InterPro" id="IPR003593">
    <property type="entry name" value="AAA+_ATPase"/>
</dbReference>
<dbReference type="PROSITE" id="PS50929">
    <property type="entry name" value="ABC_TM1F"/>
    <property type="match status" value="2"/>
</dbReference>
<evidence type="ECO:0000313" key="21">
    <source>
        <dbReference type="Proteomes" id="UP000729402"/>
    </source>
</evidence>
<evidence type="ECO:0000256" key="9">
    <source>
        <dbReference type="ARBA" id="ARBA00022989"/>
    </source>
</evidence>
<feature type="transmembrane region" description="Helical" evidence="17">
    <location>
        <begin position="99"/>
        <end position="120"/>
    </location>
</feature>
<dbReference type="GO" id="GO:0016887">
    <property type="term" value="F:ATP hydrolysis activity"/>
    <property type="evidence" value="ECO:0007669"/>
    <property type="project" value="InterPro"/>
</dbReference>
<evidence type="ECO:0000256" key="6">
    <source>
        <dbReference type="ARBA" id="ARBA00022741"/>
    </source>
</evidence>
<evidence type="ECO:0000256" key="2">
    <source>
        <dbReference type="ARBA" id="ARBA00009726"/>
    </source>
</evidence>
<organism evidence="20 21">
    <name type="scientific">Zizania palustris</name>
    <name type="common">Northern wild rice</name>
    <dbReference type="NCBI Taxonomy" id="103762"/>
    <lineage>
        <taxon>Eukaryota</taxon>
        <taxon>Viridiplantae</taxon>
        <taxon>Streptophyta</taxon>
        <taxon>Embryophyta</taxon>
        <taxon>Tracheophyta</taxon>
        <taxon>Spermatophyta</taxon>
        <taxon>Magnoliopsida</taxon>
        <taxon>Liliopsida</taxon>
        <taxon>Poales</taxon>
        <taxon>Poaceae</taxon>
        <taxon>BOP clade</taxon>
        <taxon>Oryzoideae</taxon>
        <taxon>Oryzeae</taxon>
        <taxon>Zizaniinae</taxon>
        <taxon>Zizania</taxon>
    </lineage>
</organism>
<comment type="subcellular location">
    <subcellularLocation>
        <location evidence="1">Membrane</location>
        <topology evidence="1">Multi-pass membrane protein</topology>
    </subcellularLocation>
</comment>
<feature type="domain" description="ABC transporter" evidence="18">
    <location>
        <begin position="623"/>
        <end position="846"/>
    </location>
</feature>
<dbReference type="PROSITE" id="PS00211">
    <property type="entry name" value="ABC_TRANSPORTER_1"/>
    <property type="match status" value="1"/>
</dbReference>
<feature type="transmembrane region" description="Helical" evidence="17">
    <location>
        <begin position="447"/>
        <end position="467"/>
    </location>
</feature>
<feature type="transmembrane region" description="Helical" evidence="17">
    <location>
        <begin position="982"/>
        <end position="1010"/>
    </location>
</feature>
<evidence type="ECO:0000256" key="10">
    <source>
        <dbReference type="ARBA" id="ARBA00023136"/>
    </source>
</evidence>